<organism evidence="2 3">
    <name type="scientific">Blepharisma stoltei</name>
    <dbReference type="NCBI Taxonomy" id="1481888"/>
    <lineage>
        <taxon>Eukaryota</taxon>
        <taxon>Sar</taxon>
        <taxon>Alveolata</taxon>
        <taxon>Ciliophora</taxon>
        <taxon>Postciliodesmatophora</taxon>
        <taxon>Heterotrichea</taxon>
        <taxon>Heterotrichida</taxon>
        <taxon>Blepharismidae</taxon>
        <taxon>Blepharisma</taxon>
    </lineage>
</organism>
<dbReference type="AlphaFoldDB" id="A0AAU9JCN5"/>
<protein>
    <submittedName>
        <fullName evidence="2">Uncharacterized protein</fullName>
    </submittedName>
</protein>
<dbReference type="EMBL" id="CAJZBQ010000033">
    <property type="protein sequence ID" value="CAG9322962.1"/>
    <property type="molecule type" value="Genomic_DNA"/>
</dbReference>
<keyword evidence="3" id="KW-1185">Reference proteome</keyword>
<name>A0AAU9JCN5_9CILI</name>
<comment type="caution">
    <text evidence="2">The sequence shown here is derived from an EMBL/GenBank/DDBJ whole genome shotgun (WGS) entry which is preliminary data.</text>
</comment>
<proteinExistence type="predicted"/>
<reference evidence="2" key="1">
    <citation type="submission" date="2021-09" db="EMBL/GenBank/DDBJ databases">
        <authorList>
            <consortium name="AG Swart"/>
            <person name="Singh M."/>
            <person name="Singh A."/>
            <person name="Seah K."/>
            <person name="Emmerich C."/>
        </authorList>
    </citation>
    <scope>NUCLEOTIDE SEQUENCE</scope>
    <source>
        <strain evidence="2">ATCC30299</strain>
    </source>
</reference>
<evidence type="ECO:0000313" key="2">
    <source>
        <dbReference type="EMBL" id="CAG9322962.1"/>
    </source>
</evidence>
<feature type="signal peptide" evidence="1">
    <location>
        <begin position="1"/>
        <end position="22"/>
    </location>
</feature>
<gene>
    <name evidence="2" type="ORF">BSTOLATCC_MIC32867</name>
</gene>
<evidence type="ECO:0000256" key="1">
    <source>
        <dbReference type="SAM" id="SignalP"/>
    </source>
</evidence>
<evidence type="ECO:0000313" key="3">
    <source>
        <dbReference type="Proteomes" id="UP001162131"/>
    </source>
</evidence>
<keyword evidence="1" id="KW-0732">Signal</keyword>
<dbReference type="Proteomes" id="UP001162131">
    <property type="component" value="Unassembled WGS sequence"/>
</dbReference>
<accession>A0AAU9JCN5</accession>
<sequence>MFFLLLLGAYAQNCTLLPGSEAGDPNPSLVKCYRQNGEACCVSAHDQAIQSSYSSLFPSQCQREYDNMEDYFCFGCHPSQGQYTFQDNMTILLCSGYARSVWGDSLDKPTTSYDNCGMYTYWRSNPQTVIPSLEWKNAYEFFNEVKPTFFENYTIVIVEGDFCYNNEWKIEARLAFVAIWLWIIGFLI</sequence>
<feature type="chain" id="PRO_5043448645" evidence="1">
    <location>
        <begin position="23"/>
        <end position="188"/>
    </location>
</feature>